<evidence type="ECO:0000256" key="2">
    <source>
        <dbReference type="ARBA" id="ARBA00006375"/>
    </source>
</evidence>
<evidence type="ECO:0000256" key="11">
    <source>
        <dbReference type="SAM" id="Phobius"/>
    </source>
</evidence>
<feature type="repeat" description="Solcar" evidence="8">
    <location>
        <begin position="184"/>
        <end position="276"/>
    </location>
</feature>
<keyword evidence="5" id="KW-0677">Repeat</keyword>
<dbReference type="InParanoid" id="F0VFC1"/>
<evidence type="ECO:0000256" key="7">
    <source>
        <dbReference type="ARBA" id="ARBA00023136"/>
    </source>
</evidence>
<accession>F0VFC1</accession>
<protein>
    <submittedName>
        <fullName evidence="12">Putative mitochondrial carrier domain-containing protein</fullName>
    </submittedName>
</protein>
<name>F0VFC1_NEOCL</name>
<reference evidence="13" key="1">
    <citation type="journal article" date="2012" name="PLoS Pathog.">
        <title>Comparative genomics of the apicomplexan parasites Toxoplasma gondii and Neospora caninum: Coccidia differing in host range and transmission strategy.</title>
        <authorList>
            <person name="Reid A.J."/>
            <person name="Vermont S.J."/>
            <person name="Cotton J.A."/>
            <person name="Harris D."/>
            <person name="Hill-Cawthorne G.A."/>
            <person name="Konen-Waisman S."/>
            <person name="Latham S.M."/>
            <person name="Mourier T."/>
            <person name="Norton R."/>
            <person name="Quail M.A."/>
            <person name="Sanders M."/>
            <person name="Shanmugam D."/>
            <person name="Sohal A."/>
            <person name="Wasmuth J.D."/>
            <person name="Brunk B."/>
            <person name="Grigg M.E."/>
            <person name="Howard J.C."/>
            <person name="Parkinson J."/>
            <person name="Roos D.S."/>
            <person name="Trees A.J."/>
            <person name="Berriman M."/>
            <person name="Pain A."/>
            <person name="Wastling J.M."/>
        </authorList>
    </citation>
    <scope>NUCLEOTIDE SEQUENCE [LARGE SCALE GENOMIC DNA]</scope>
    <source>
        <strain evidence="13">Liverpool</strain>
    </source>
</reference>
<dbReference type="InterPro" id="IPR023395">
    <property type="entry name" value="MCP_dom_sf"/>
</dbReference>
<dbReference type="OrthoDB" id="428293at2759"/>
<dbReference type="AlphaFoldDB" id="F0VFC1"/>
<evidence type="ECO:0000313" key="13">
    <source>
        <dbReference type="Proteomes" id="UP000007494"/>
    </source>
</evidence>
<dbReference type="OMA" id="MNIYTHG"/>
<dbReference type="eggNOG" id="KOG0764">
    <property type="taxonomic scope" value="Eukaryota"/>
</dbReference>
<evidence type="ECO:0000256" key="9">
    <source>
        <dbReference type="RuleBase" id="RU000488"/>
    </source>
</evidence>
<proteinExistence type="inferred from homology"/>
<evidence type="ECO:0000256" key="1">
    <source>
        <dbReference type="ARBA" id="ARBA00004141"/>
    </source>
</evidence>
<feature type="transmembrane region" description="Helical" evidence="11">
    <location>
        <begin position="248"/>
        <end position="270"/>
    </location>
</feature>
<keyword evidence="3 9" id="KW-0813">Transport</keyword>
<comment type="subcellular location">
    <subcellularLocation>
        <location evidence="1">Membrane</location>
        <topology evidence="1">Multi-pass membrane protein</topology>
    </subcellularLocation>
</comment>
<organism evidence="12 13">
    <name type="scientific">Neospora caninum (strain Liverpool)</name>
    <dbReference type="NCBI Taxonomy" id="572307"/>
    <lineage>
        <taxon>Eukaryota</taxon>
        <taxon>Sar</taxon>
        <taxon>Alveolata</taxon>
        <taxon>Apicomplexa</taxon>
        <taxon>Conoidasida</taxon>
        <taxon>Coccidia</taxon>
        <taxon>Eucoccidiorida</taxon>
        <taxon>Eimeriorina</taxon>
        <taxon>Sarcocystidae</taxon>
        <taxon>Neospora</taxon>
    </lineage>
</organism>
<keyword evidence="4 8" id="KW-0812">Transmembrane</keyword>
<gene>
    <name evidence="12" type="ORF">NCLIV_022040</name>
</gene>
<evidence type="ECO:0000256" key="8">
    <source>
        <dbReference type="PROSITE-ProRule" id="PRU00282"/>
    </source>
</evidence>
<sequence length="355" mass="38935">MPVPAPVSAVTAGAIPTYSSSAHAFREIWRLEGCRGLWKGVSATAAASGLSWGIFRYLNPTVSAVAGAASAATLHAPGPQDASGAERQADAENVFVRSPLWRRHDKKEEGEIHAREERARQRGGRVASAPLDSKHDNDQGKETRKNAADTRSAASEATQDRQGDPASRLQDEKPSSGESEMDNVAFRANLAASVVAGFFSTVITHPLWLVKARMEMQAYETLGRAEWPHYRNPVDCLLSIRRSGGFSALYAGLGPAVMLVPHAAVQILVYEEMKKRAEQKDRQVVHAQMPPLRRCRRSFQCIAITATYPLQFMLRKEGFPSLFGGYLVHLQRACLQNGIMFLIFEQLVGSLQPRG</sequence>
<keyword evidence="13" id="KW-1185">Reference proteome</keyword>
<dbReference type="EMBL" id="FR823388">
    <property type="protein sequence ID" value="CBZ52415.1"/>
    <property type="molecule type" value="Genomic_DNA"/>
</dbReference>
<evidence type="ECO:0000256" key="5">
    <source>
        <dbReference type="ARBA" id="ARBA00022737"/>
    </source>
</evidence>
<dbReference type="Proteomes" id="UP000007494">
    <property type="component" value="Chromosome VIIa"/>
</dbReference>
<dbReference type="InterPro" id="IPR018108">
    <property type="entry name" value="MCP_transmembrane"/>
</dbReference>
<dbReference type="VEuPathDB" id="ToxoDB:NCLIV_022040"/>
<dbReference type="GO" id="GO:0006862">
    <property type="term" value="P:nucleotide transport"/>
    <property type="evidence" value="ECO:0007669"/>
    <property type="project" value="InterPro"/>
</dbReference>
<dbReference type="RefSeq" id="XP_003882447.1">
    <property type="nucleotide sequence ID" value="XM_003882398.1"/>
</dbReference>
<dbReference type="GeneID" id="13444417"/>
<evidence type="ECO:0000256" key="4">
    <source>
        <dbReference type="ARBA" id="ARBA00022692"/>
    </source>
</evidence>
<evidence type="ECO:0000256" key="10">
    <source>
        <dbReference type="SAM" id="MobiDB-lite"/>
    </source>
</evidence>
<keyword evidence="6 11" id="KW-1133">Transmembrane helix</keyword>
<keyword evidence="7 8" id="KW-0472">Membrane</keyword>
<dbReference type="PANTHER" id="PTHR45683">
    <property type="entry name" value="MITOCHONDRIAL NICOTINAMIDE ADENINE DINUCLEOTIDE TRANSPORTER 1-RELATED-RELATED"/>
    <property type="match status" value="1"/>
</dbReference>
<dbReference type="PROSITE" id="PS50920">
    <property type="entry name" value="SOLCAR"/>
    <property type="match status" value="1"/>
</dbReference>
<dbReference type="InterPro" id="IPR044712">
    <property type="entry name" value="SLC25A32-like"/>
</dbReference>
<feature type="region of interest" description="Disordered" evidence="10">
    <location>
        <begin position="93"/>
        <end position="179"/>
    </location>
</feature>
<feature type="compositionally biased region" description="Basic and acidic residues" evidence="10">
    <location>
        <begin position="158"/>
        <end position="175"/>
    </location>
</feature>
<dbReference type="GO" id="GO:0055085">
    <property type="term" value="P:transmembrane transport"/>
    <property type="evidence" value="ECO:0007669"/>
    <property type="project" value="InterPro"/>
</dbReference>
<dbReference type="Gene3D" id="1.50.40.10">
    <property type="entry name" value="Mitochondrial carrier domain"/>
    <property type="match status" value="2"/>
</dbReference>
<evidence type="ECO:0000313" key="12">
    <source>
        <dbReference type="EMBL" id="CBZ52415.1"/>
    </source>
</evidence>
<dbReference type="SUPFAM" id="SSF103506">
    <property type="entry name" value="Mitochondrial carrier"/>
    <property type="match status" value="2"/>
</dbReference>
<feature type="compositionally biased region" description="Basic and acidic residues" evidence="10">
    <location>
        <begin position="132"/>
        <end position="148"/>
    </location>
</feature>
<dbReference type="Pfam" id="PF00153">
    <property type="entry name" value="Mito_carr"/>
    <property type="match status" value="1"/>
</dbReference>
<evidence type="ECO:0000256" key="6">
    <source>
        <dbReference type="ARBA" id="ARBA00022989"/>
    </source>
</evidence>
<dbReference type="GO" id="GO:0016020">
    <property type="term" value="C:membrane"/>
    <property type="evidence" value="ECO:0007669"/>
    <property type="project" value="UniProtKB-SubCell"/>
</dbReference>
<comment type="similarity">
    <text evidence="2 9">Belongs to the mitochondrial carrier (TC 2.A.29) family.</text>
</comment>
<feature type="compositionally biased region" description="Basic and acidic residues" evidence="10">
    <location>
        <begin position="106"/>
        <end position="120"/>
    </location>
</feature>
<evidence type="ECO:0000256" key="3">
    <source>
        <dbReference type="ARBA" id="ARBA00022448"/>
    </source>
</evidence>